<accession>A0AAD4QU13</accession>
<proteinExistence type="predicted"/>
<gene>
    <name evidence="1" type="ORF">DdX_19754</name>
</gene>
<protein>
    <submittedName>
        <fullName evidence="1">Uncharacterized protein</fullName>
    </submittedName>
</protein>
<reference evidence="1" key="1">
    <citation type="submission" date="2022-01" db="EMBL/GenBank/DDBJ databases">
        <title>Genome Sequence Resource for Two Populations of Ditylenchus destructor, the Migratory Endoparasitic Phytonematode.</title>
        <authorList>
            <person name="Zhang H."/>
            <person name="Lin R."/>
            <person name="Xie B."/>
        </authorList>
    </citation>
    <scope>NUCLEOTIDE SEQUENCE</scope>
    <source>
        <strain evidence="1">BazhouSP</strain>
    </source>
</reference>
<organism evidence="1 2">
    <name type="scientific">Ditylenchus destructor</name>
    <dbReference type="NCBI Taxonomy" id="166010"/>
    <lineage>
        <taxon>Eukaryota</taxon>
        <taxon>Metazoa</taxon>
        <taxon>Ecdysozoa</taxon>
        <taxon>Nematoda</taxon>
        <taxon>Chromadorea</taxon>
        <taxon>Rhabditida</taxon>
        <taxon>Tylenchina</taxon>
        <taxon>Tylenchomorpha</taxon>
        <taxon>Sphaerularioidea</taxon>
        <taxon>Anguinidae</taxon>
        <taxon>Anguininae</taxon>
        <taxon>Ditylenchus</taxon>
    </lineage>
</organism>
<evidence type="ECO:0000313" key="1">
    <source>
        <dbReference type="EMBL" id="KAI1695144.1"/>
    </source>
</evidence>
<keyword evidence="2" id="KW-1185">Reference proteome</keyword>
<sequence>MLCDMHGRRYRAYLSLLYHTIQCPHRLAEYSRHVSLIRCSVNGERSAHELVYNNMGYNIKFSTALLIFNFITLHLCDDNEIDQMATVEVQNRLLNTDGKGFSNYIYNQLKEPNVPLFKTPEMALVLGHRSSLDQIFTIKNGKLSVDLSKIIWSSTDNTEYVKARDQVIWYLKVFKLPEGIDTRSAAELALMTHYRLYVAQPELQLANNGALGKKILKLSEFYEDMKVNYQEKMPAAQRQLAVQKMNVMIPLKGYERKEIEPSFSIVEYTILKNQYFKFHFF</sequence>
<dbReference type="AlphaFoldDB" id="A0AAD4QU13"/>
<dbReference type="EMBL" id="JAKKPZ010000438">
    <property type="protein sequence ID" value="KAI1695144.1"/>
    <property type="molecule type" value="Genomic_DNA"/>
</dbReference>
<name>A0AAD4QU13_9BILA</name>
<dbReference type="Proteomes" id="UP001201812">
    <property type="component" value="Unassembled WGS sequence"/>
</dbReference>
<comment type="caution">
    <text evidence="1">The sequence shown here is derived from an EMBL/GenBank/DDBJ whole genome shotgun (WGS) entry which is preliminary data.</text>
</comment>
<evidence type="ECO:0000313" key="2">
    <source>
        <dbReference type="Proteomes" id="UP001201812"/>
    </source>
</evidence>